<keyword evidence="6" id="KW-0813">Transport</keyword>
<feature type="transmembrane region" description="Helical" evidence="6">
    <location>
        <begin position="6"/>
        <end position="25"/>
    </location>
</feature>
<comment type="subunit">
    <text evidence="6">NDH-1 is composed of 14 different subunits. Subunits NuoA, H, J, K, L, M, N constitute the membrane sector of the complex.</text>
</comment>
<keyword evidence="10" id="KW-1185">Reference proteome</keyword>
<feature type="transmembrane region" description="Helical" evidence="6">
    <location>
        <begin position="317"/>
        <end position="339"/>
    </location>
</feature>
<evidence type="ECO:0000256" key="6">
    <source>
        <dbReference type="HAMAP-Rule" id="MF_00445"/>
    </source>
</evidence>
<feature type="transmembrane region" description="Helical" evidence="6">
    <location>
        <begin position="395"/>
        <end position="415"/>
    </location>
</feature>
<comment type="catalytic activity">
    <reaction evidence="6">
        <text>a quinone + NADH + 5 H(+)(in) = a quinol + NAD(+) + 4 H(+)(out)</text>
        <dbReference type="Rhea" id="RHEA:57888"/>
        <dbReference type="ChEBI" id="CHEBI:15378"/>
        <dbReference type="ChEBI" id="CHEBI:24646"/>
        <dbReference type="ChEBI" id="CHEBI:57540"/>
        <dbReference type="ChEBI" id="CHEBI:57945"/>
        <dbReference type="ChEBI" id="CHEBI:132124"/>
    </reaction>
</comment>
<evidence type="ECO:0000256" key="4">
    <source>
        <dbReference type="ARBA" id="ARBA00022989"/>
    </source>
</evidence>
<keyword evidence="5 6" id="KW-0472">Membrane</keyword>
<evidence type="ECO:0000256" key="3">
    <source>
        <dbReference type="ARBA" id="ARBA00022692"/>
    </source>
</evidence>
<feature type="transmembrane region" description="Helical" evidence="6">
    <location>
        <begin position="124"/>
        <end position="143"/>
    </location>
</feature>
<gene>
    <name evidence="6" type="primary">nuoN</name>
    <name evidence="9" type="ORF">AB4874_08475</name>
</gene>
<sequence>MPIGDLTPEIAIIVAAVLALLFATFAPRRWQAGAALIALSGIAVAAVLLVNQIGTTRFTFSGTWALDGASIWARLMILIATAFCILLAPGWFRTDPRHGEYYTILLLSALGAMTMAGAGDLLELVIAVLLSSVTGYTLAAWHRDWALSVEAGMKYFLMGALANALLVTGVTLVLGLLGTSSYGDLSRLFAGGVDASPLLFAGFALILIGVTFKLGAVPVHAWLPDVAEGAPAPAAAFLTVVPKIGAAIAMARLVHLIPPEVLDLRPLIAVLAAATMTLGNLAALWQDDVRRLIGWSSVAQAGYLLMAITVLGVSPDALTALLTFGASYAIGNLAAFAVVTHLRGRTALADYAGMARRQPIAAAALVLAFLSLVGIPPTVGFLGKLMLFLTTIQGGYLWLAALAAANTAASLFYYAKVMGIMYFAAPPEEVQLLDRPSGVAVWIGMIAVIGGAIMAGTALDVFQLSTLLPL</sequence>
<feature type="transmembrane region" description="Helical" evidence="6">
    <location>
        <begin position="99"/>
        <end position="118"/>
    </location>
</feature>
<keyword evidence="6" id="KW-0520">NAD</keyword>
<accession>A0ABV3TJJ5</accession>
<keyword evidence="3 6" id="KW-0812">Transmembrane</keyword>
<comment type="subcellular location">
    <subcellularLocation>
        <location evidence="6">Cell membrane</location>
        <topology evidence="6">Multi-pass membrane protein</topology>
    </subcellularLocation>
    <subcellularLocation>
        <location evidence="2">Endomembrane system</location>
        <topology evidence="2">Multi-pass membrane protein</topology>
    </subcellularLocation>
    <subcellularLocation>
        <location evidence="7">Membrane</location>
        <topology evidence="7">Multi-pass membrane protein</topology>
    </subcellularLocation>
</comment>
<evidence type="ECO:0000256" key="1">
    <source>
        <dbReference type="ARBA" id="ARBA00002378"/>
    </source>
</evidence>
<feature type="transmembrane region" description="Helical" evidence="6">
    <location>
        <begin position="71"/>
        <end position="92"/>
    </location>
</feature>
<comment type="caution">
    <text evidence="9">The sequence shown here is derived from an EMBL/GenBank/DDBJ whole genome shotgun (WGS) entry which is preliminary data.</text>
</comment>
<evidence type="ECO:0000256" key="5">
    <source>
        <dbReference type="ARBA" id="ARBA00023136"/>
    </source>
</evidence>
<dbReference type="RefSeq" id="WP_368391668.1">
    <property type="nucleotide sequence ID" value="NZ_JBFRYC010000004.1"/>
</dbReference>
<feature type="transmembrane region" description="Helical" evidence="6">
    <location>
        <begin position="266"/>
        <end position="285"/>
    </location>
</feature>
<comment type="function">
    <text evidence="1 6">NDH-1 shuttles electrons from NADH, via FMN and iron-sulfur (Fe-S) centers, to quinones in the respiratory chain. The immediate electron acceptor for the enzyme in this species is believed to be ubiquinone. Couples the redox reaction to proton translocation (for every two electrons transferred, four hydrogen ions are translocated across the cytoplasmic membrane), and thus conserves the redox energy in a proton gradient.</text>
</comment>
<keyword evidence="6" id="KW-1003">Cell membrane</keyword>
<feature type="domain" description="NADH:quinone oxidoreductase/Mrp antiporter transmembrane" evidence="8">
    <location>
        <begin position="118"/>
        <end position="403"/>
    </location>
</feature>
<evidence type="ECO:0000313" key="9">
    <source>
        <dbReference type="EMBL" id="MEX1661687.1"/>
    </source>
</evidence>
<feature type="transmembrane region" description="Helical" evidence="6">
    <location>
        <begin position="436"/>
        <end position="459"/>
    </location>
</feature>
<keyword evidence="4 6" id="KW-1133">Transmembrane helix</keyword>
<reference evidence="9 10" key="1">
    <citation type="journal article" date="2011" name="Int. J. Syst. Evol. Microbiol.">
        <title>Zhongshania antarctica gen. nov., sp. nov. and Zhongshania guokunii sp. nov., gammaproteobacteria respectively isolated from coastal attached (fast) ice and surface seawater of the Antarctic.</title>
        <authorList>
            <person name="Li H.J."/>
            <person name="Zhang X.Y."/>
            <person name="Chen C.X."/>
            <person name="Zhang Y.J."/>
            <person name="Gao Z.M."/>
            <person name="Yu Y."/>
            <person name="Chen X.L."/>
            <person name="Chen B."/>
            <person name="Zhang Y.Z."/>
        </authorList>
    </citation>
    <scope>NUCLEOTIDE SEQUENCE [LARGE SCALE GENOMIC DNA]</scope>
    <source>
        <strain evidence="9 10">15-R06ZXC-3</strain>
    </source>
</reference>
<evidence type="ECO:0000256" key="7">
    <source>
        <dbReference type="RuleBase" id="RU000320"/>
    </source>
</evidence>
<keyword evidence="6" id="KW-0874">Quinone</keyword>
<feature type="transmembrane region" description="Helical" evidence="6">
    <location>
        <begin position="292"/>
        <end position="311"/>
    </location>
</feature>
<evidence type="ECO:0000313" key="10">
    <source>
        <dbReference type="Proteomes" id="UP001557465"/>
    </source>
</evidence>
<name>A0ABV3TJJ5_9RHOB</name>
<evidence type="ECO:0000259" key="8">
    <source>
        <dbReference type="Pfam" id="PF00361"/>
    </source>
</evidence>
<dbReference type="Proteomes" id="UP001557465">
    <property type="component" value="Unassembled WGS sequence"/>
</dbReference>
<proteinExistence type="inferred from homology"/>
<dbReference type="EMBL" id="JBFRYC010000004">
    <property type="protein sequence ID" value="MEX1661687.1"/>
    <property type="molecule type" value="Genomic_DNA"/>
</dbReference>
<feature type="transmembrane region" description="Helical" evidence="6">
    <location>
        <begin position="198"/>
        <end position="223"/>
    </location>
</feature>
<dbReference type="InterPro" id="IPR010096">
    <property type="entry name" value="NADH-Q_OxRdtase_suN/2"/>
</dbReference>
<dbReference type="EC" id="7.1.1.-" evidence="6"/>
<keyword evidence="6" id="KW-0830">Ubiquinone</keyword>
<feature type="transmembrane region" description="Helical" evidence="6">
    <location>
        <begin position="155"/>
        <end position="178"/>
    </location>
</feature>
<dbReference type="HAMAP" id="MF_00445">
    <property type="entry name" value="NDH1_NuoN_1"/>
    <property type="match status" value="1"/>
</dbReference>
<dbReference type="Pfam" id="PF00361">
    <property type="entry name" value="Proton_antipo_M"/>
    <property type="match status" value="1"/>
</dbReference>
<protein>
    <recommendedName>
        <fullName evidence="6">NADH-quinone oxidoreductase subunit N</fullName>
        <ecNumber evidence="6">7.1.1.-</ecNumber>
    </recommendedName>
    <alternativeName>
        <fullName evidence="6">NADH dehydrogenase I subunit N</fullName>
    </alternativeName>
    <alternativeName>
        <fullName evidence="6">NDH-1 subunit N</fullName>
    </alternativeName>
</protein>
<feature type="transmembrane region" description="Helical" evidence="6">
    <location>
        <begin position="360"/>
        <end position="383"/>
    </location>
</feature>
<dbReference type="InterPro" id="IPR001750">
    <property type="entry name" value="ND/Mrp_TM"/>
</dbReference>
<dbReference type="PANTHER" id="PTHR22773">
    <property type="entry name" value="NADH DEHYDROGENASE"/>
    <property type="match status" value="1"/>
</dbReference>
<evidence type="ECO:0000256" key="2">
    <source>
        <dbReference type="ARBA" id="ARBA00004127"/>
    </source>
</evidence>
<organism evidence="9 10">
    <name type="scientific">Thioclava arctica</name>
    <dbReference type="NCBI Taxonomy" id="3238301"/>
    <lineage>
        <taxon>Bacteria</taxon>
        <taxon>Pseudomonadati</taxon>
        <taxon>Pseudomonadota</taxon>
        <taxon>Alphaproteobacteria</taxon>
        <taxon>Rhodobacterales</taxon>
        <taxon>Paracoccaceae</taxon>
        <taxon>Thioclava</taxon>
    </lineage>
</organism>
<comment type="similarity">
    <text evidence="6">Belongs to the complex I subunit 2 family.</text>
</comment>
<keyword evidence="6" id="KW-1278">Translocase</keyword>
<feature type="transmembrane region" description="Helical" evidence="6">
    <location>
        <begin position="235"/>
        <end position="254"/>
    </location>
</feature>
<feature type="transmembrane region" description="Helical" evidence="6">
    <location>
        <begin position="32"/>
        <end position="51"/>
    </location>
</feature>